<proteinExistence type="predicted"/>
<gene>
    <name evidence="2" type="ORF">CB5_LOCUS14425</name>
</gene>
<accession>A0A6V7PK65</accession>
<reference evidence="2" key="1">
    <citation type="submission" date="2020-07" db="EMBL/GenBank/DDBJ databases">
        <authorList>
            <person name="Lin J."/>
        </authorList>
    </citation>
    <scope>NUCLEOTIDE SEQUENCE</scope>
</reference>
<sequence length="155" mass="16653">MSERAAGGRRRSMKGFGSSKTLLAAVPRSRGQTEANSGLGLAAHRENGQRVMGNADDDTRDDGDGRDLREEDEENDDNGENAGEEEDTYLSDGAEEEDDDSDFEENILNGLEDSAVVEDCSWSVSTVITKEYVLVAQHAMGHAATPSLPMADPTS</sequence>
<evidence type="ECO:0000313" key="2">
    <source>
        <dbReference type="EMBL" id="CAD1831214.1"/>
    </source>
</evidence>
<dbReference type="AlphaFoldDB" id="A0A6V7PK65"/>
<feature type="compositionally biased region" description="Acidic residues" evidence="1">
    <location>
        <begin position="70"/>
        <end position="105"/>
    </location>
</feature>
<feature type="region of interest" description="Disordered" evidence="1">
    <location>
        <begin position="1"/>
        <end position="111"/>
    </location>
</feature>
<dbReference type="EMBL" id="LR862149">
    <property type="protein sequence ID" value="CAD1831214.1"/>
    <property type="molecule type" value="Genomic_DNA"/>
</dbReference>
<protein>
    <submittedName>
        <fullName evidence="2">Uncharacterized protein</fullName>
    </submittedName>
</protein>
<name>A0A6V7PK65_ANACO</name>
<organism evidence="2">
    <name type="scientific">Ananas comosus var. bracteatus</name>
    <name type="common">red pineapple</name>
    <dbReference type="NCBI Taxonomy" id="296719"/>
    <lineage>
        <taxon>Eukaryota</taxon>
        <taxon>Viridiplantae</taxon>
        <taxon>Streptophyta</taxon>
        <taxon>Embryophyta</taxon>
        <taxon>Tracheophyta</taxon>
        <taxon>Spermatophyta</taxon>
        <taxon>Magnoliopsida</taxon>
        <taxon>Liliopsida</taxon>
        <taxon>Poales</taxon>
        <taxon>Bromeliaceae</taxon>
        <taxon>Bromelioideae</taxon>
        <taxon>Ananas</taxon>
    </lineage>
</organism>
<evidence type="ECO:0000256" key="1">
    <source>
        <dbReference type="SAM" id="MobiDB-lite"/>
    </source>
</evidence>